<dbReference type="Gramene" id="OBART08G11260.1">
    <property type="protein sequence ID" value="OBART08G11260.1"/>
    <property type="gene ID" value="OBART08G11260"/>
</dbReference>
<evidence type="ECO:0000256" key="1">
    <source>
        <dbReference type="SAM" id="MobiDB-lite"/>
    </source>
</evidence>
<dbReference type="AlphaFoldDB" id="A0A0D3GZ61"/>
<dbReference type="Proteomes" id="UP000026960">
    <property type="component" value="Chromosome 8"/>
</dbReference>
<accession>A0A0D3GZ61</accession>
<dbReference type="PaxDb" id="65489-OBART08G11260.1"/>
<organism evidence="2">
    <name type="scientific">Oryza barthii</name>
    <dbReference type="NCBI Taxonomy" id="65489"/>
    <lineage>
        <taxon>Eukaryota</taxon>
        <taxon>Viridiplantae</taxon>
        <taxon>Streptophyta</taxon>
        <taxon>Embryophyta</taxon>
        <taxon>Tracheophyta</taxon>
        <taxon>Spermatophyta</taxon>
        <taxon>Magnoliopsida</taxon>
        <taxon>Liliopsida</taxon>
        <taxon>Poales</taxon>
        <taxon>Poaceae</taxon>
        <taxon>BOP clade</taxon>
        <taxon>Oryzoideae</taxon>
        <taxon>Oryzeae</taxon>
        <taxon>Oryzinae</taxon>
        <taxon>Oryza</taxon>
    </lineage>
</organism>
<evidence type="ECO:0000313" key="2">
    <source>
        <dbReference type="EnsemblPlants" id="OBART08G11260.1"/>
    </source>
</evidence>
<keyword evidence="3" id="KW-1185">Reference proteome</keyword>
<reference evidence="2" key="1">
    <citation type="journal article" date="2009" name="Rice">
        <title>De Novo Next Generation Sequencing of Plant Genomes.</title>
        <authorList>
            <person name="Rounsley S."/>
            <person name="Marri P.R."/>
            <person name="Yu Y."/>
            <person name="He R."/>
            <person name="Sisneros N."/>
            <person name="Goicoechea J.L."/>
            <person name="Lee S.J."/>
            <person name="Angelova A."/>
            <person name="Kudrna D."/>
            <person name="Luo M."/>
            <person name="Affourtit J."/>
            <person name="Desany B."/>
            <person name="Knight J."/>
            <person name="Niazi F."/>
            <person name="Egholm M."/>
            <person name="Wing R.A."/>
        </authorList>
    </citation>
    <scope>NUCLEOTIDE SEQUENCE [LARGE SCALE GENOMIC DNA]</scope>
    <source>
        <strain evidence="2">cv. IRGC 105608</strain>
    </source>
</reference>
<proteinExistence type="predicted"/>
<evidence type="ECO:0000313" key="3">
    <source>
        <dbReference type="Proteomes" id="UP000026960"/>
    </source>
</evidence>
<feature type="region of interest" description="Disordered" evidence="1">
    <location>
        <begin position="44"/>
        <end position="79"/>
    </location>
</feature>
<name>A0A0D3GZ61_9ORYZ</name>
<sequence length="79" mass="9031">MIWRPYPPRHPSLRLFPRIHFVEHLGRVLQLLLRSTTTAELRHPAVSRKAHADGLNDDASDRTALPASRDSAKSRRLSN</sequence>
<protein>
    <submittedName>
        <fullName evidence="2">Uncharacterized protein</fullName>
    </submittedName>
</protein>
<dbReference type="HOGENOM" id="CLU_2609826_0_0_1"/>
<reference evidence="2" key="2">
    <citation type="submission" date="2015-03" db="UniProtKB">
        <authorList>
            <consortium name="EnsemblPlants"/>
        </authorList>
    </citation>
    <scope>IDENTIFICATION</scope>
</reference>
<dbReference type="EnsemblPlants" id="OBART08G11260.1">
    <property type="protein sequence ID" value="OBART08G11260.1"/>
    <property type="gene ID" value="OBART08G11260"/>
</dbReference>